<name>A0A0D4DAI0_9CAUD</name>
<dbReference type="GeneID" id="26628375"/>
<evidence type="ECO:0000313" key="1">
    <source>
        <dbReference type="EMBL" id="AJT60890.1"/>
    </source>
</evidence>
<dbReference type="RefSeq" id="YP_009201152.1">
    <property type="nucleotide sequence ID" value="NC_028829.1"/>
</dbReference>
<protein>
    <submittedName>
        <fullName evidence="1">Uncharacterized protein</fullName>
    </submittedName>
</protein>
<accession>A0A0D4DAI0</accession>
<keyword evidence="2" id="KW-1185">Reference proteome</keyword>
<dbReference type="Proteomes" id="UP000202888">
    <property type="component" value="Segment"/>
</dbReference>
<dbReference type="EMBL" id="KP671755">
    <property type="protein sequence ID" value="AJT60890.1"/>
    <property type="molecule type" value="Genomic_DNA"/>
</dbReference>
<evidence type="ECO:0000313" key="2">
    <source>
        <dbReference type="Proteomes" id="UP000202888"/>
    </source>
</evidence>
<proteinExistence type="predicted"/>
<organism evidence="1 2">
    <name type="scientific">Vibrio phage ValKK3</name>
    <dbReference type="NCBI Taxonomy" id="1610855"/>
    <lineage>
        <taxon>Viruses</taxon>
        <taxon>Duplodnaviria</taxon>
        <taxon>Heunggongvirae</taxon>
        <taxon>Uroviricota</taxon>
        <taxon>Caudoviricetes</taxon>
        <taxon>Pantevenvirales</taxon>
        <taxon>Straboviridae</taxon>
        <taxon>Schizotequatrovirus</taxon>
        <taxon>Schizotequatrovirus valkk3</taxon>
    </lineage>
</organism>
<sequence length="211" mass="24399">MNINDIKDVKIFTCNGLFFVAAHLTPSQYFLNYTDGSATKIKIVTKKYISKYTPITFDEFVEMTGDTVENCYYCIKEHYEEALELHRRYKEEKRIEQIKNREKRKNCKTSKINSVESQDLRLNTPLGSQIAVNRGDVTMDEMSKVIEGRKRSDEKFVKLVSKLSGKSCTTVRQAEEIVEQHDKCKALECVVNNMSENGLTIEDIAKFVNNR</sequence>
<dbReference type="KEGG" id="vg:26628375"/>
<reference evidence="1 2" key="1">
    <citation type="journal article" date="2016" name="Genom Data">
        <title>Complete genome sequence of a giant Vibrio phage ValKK3 infecting Vibrio alginolyticus.</title>
        <authorList>
            <person name="Lal T.M."/>
            <person name="Sano M."/>
            <person name="Hatai K."/>
            <person name="Ransangan J."/>
        </authorList>
    </citation>
    <scope>NUCLEOTIDE SEQUENCE [LARGE SCALE GENOMIC DNA]</scope>
</reference>